<dbReference type="OrthoDB" id="4709704at2"/>
<dbReference type="Pfam" id="PF21597">
    <property type="entry name" value="TetR_C_43"/>
    <property type="match status" value="1"/>
</dbReference>
<dbReference type="PRINTS" id="PR00455">
    <property type="entry name" value="HTHTETR"/>
</dbReference>
<accession>A0A2P8HZ73</accession>
<dbReference type="InterPro" id="IPR049445">
    <property type="entry name" value="TetR_SbtR-like_C"/>
</dbReference>
<name>A0A2P8HZ73_SACCR</name>
<evidence type="ECO:0000256" key="3">
    <source>
        <dbReference type="ARBA" id="ARBA00023163"/>
    </source>
</evidence>
<dbReference type="SUPFAM" id="SSF48498">
    <property type="entry name" value="Tetracyclin repressor-like, C-terminal domain"/>
    <property type="match status" value="1"/>
</dbReference>
<dbReference type="InterPro" id="IPR050109">
    <property type="entry name" value="HTH-type_TetR-like_transc_reg"/>
</dbReference>
<dbReference type="PROSITE" id="PS50977">
    <property type="entry name" value="HTH_TETR_2"/>
    <property type="match status" value="1"/>
</dbReference>
<organism evidence="6 7">
    <name type="scientific">Saccharothrix carnea</name>
    <dbReference type="NCBI Taxonomy" id="1280637"/>
    <lineage>
        <taxon>Bacteria</taxon>
        <taxon>Bacillati</taxon>
        <taxon>Actinomycetota</taxon>
        <taxon>Actinomycetes</taxon>
        <taxon>Pseudonocardiales</taxon>
        <taxon>Pseudonocardiaceae</taxon>
        <taxon>Saccharothrix</taxon>
    </lineage>
</organism>
<reference evidence="6 7" key="1">
    <citation type="submission" date="2018-03" db="EMBL/GenBank/DDBJ databases">
        <title>Genomic Encyclopedia of Type Strains, Phase III (KMG-III): the genomes of soil and plant-associated and newly described type strains.</title>
        <authorList>
            <person name="Whitman W."/>
        </authorList>
    </citation>
    <scope>NUCLEOTIDE SEQUENCE [LARGE SCALE GENOMIC DNA]</scope>
    <source>
        <strain evidence="6 7">CGMCC 4.7097</strain>
    </source>
</reference>
<gene>
    <name evidence="6" type="ORF">B0I31_12037</name>
</gene>
<dbReference type="PANTHER" id="PTHR30055">
    <property type="entry name" value="HTH-TYPE TRANSCRIPTIONAL REGULATOR RUTR"/>
    <property type="match status" value="1"/>
</dbReference>
<feature type="DNA-binding region" description="H-T-H motif" evidence="4">
    <location>
        <begin position="37"/>
        <end position="56"/>
    </location>
</feature>
<dbReference type="GO" id="GO:0000976">
    <property type="term" value="F:transcription cis-regulatory region binding"/>
    <property type="evidence" value="ECO:0007669"/>
    <property type="project" value="TreeGrafter"/>
</dbReference>
<dbReference type="RefSeq" id="WP_106619834.1">
    <property type="nucleotide sequence ID" value="NZ_PYAX01000020.1"/>
</dbReference>
<comment type="caution">
    <text evidence="6">The sequence shown here is derived from an EMBL/GenBank/DDBJ whole genome shotgun (WGS) entry which is preliminary data.</text>
</comment>
<proteinExistence type="predicted"/>
<dbReference type="GO" id="GO:0003700">
    <property type="term" value="F:DNA-binding transcription factor activity"/>
    <property type="evidence" value="ECO:0007669"/>
    <property type="project" value="TreeGrafter"/>
</dbReference>
<dbReference type="Proteomes" id="UP000241118">
    <property type="component" value="Unassembled WGS sequence"/>
</dbReference>
<dbReference type="InterPro" id="IPR036271">
    <property type="entry name" value="Tet_transcr_reg_TetR-rel_C_sf"/>
</dbReference>
<feature type="domain" description="HTH tetR-type" evidence="5">
    <location>
        <begin position="14"/>
        <end position="74"/>
    </location>
</feature>
<keyword evidence="1" id="KW-0805">Transcription regulation</keyword>
<evidence type="ECO:0000256" key="2">
    <source>
        <dbReference type="ARBA" id="ARBA00023125"/>
    </source>
</evidence>
<keyword evidence="2 4" id="KW-0238">DNA-binding</keyword>
<sequence>MPRLWNETIDAHRQAVHEAILHATAELVRAHGLLSVTMSKIAENTGIGRATLYKYFPDVEAILRAWHQRQVEDHLRQLADIRDRVTDPRDRLDAVLHAYARISRERHSHDRPGHQLAAVLHQGPQLVHAQQQVQDLIKDSLIEAAATGDLRDDVAPDELAAFCVHALSAAASLRSEAAIRRLVTVTIAGLRPPS</sequence>
<dbReference type="InterPro" id="IPR009057">
    <property type="entry name" value="Homeodomain-like_sf"/>
</dbReference>
<dbReference type="Pfam" id="PF00440">
    <property type="entry name" value="TetR_N"/>
    <property type="match status" value="1"/>
</dbReference>
<dbReference type="SUPFAM" id="SSF46689">
    <property type="entry name" value="Homeodomain-like"/>
    <property type="match status" value="1"/>
</dbReference>
<keyword evidence="7" id="KW-1185">Reference proteome</keyword>
<evidence type="ECO:0000313" key="6">
    <source>
        <dbReference type="EMBL" id="PSL51507.1"/>
    </source>
</evidence>
<dbReference type="Gene3D" id="1.10.357.10">
    <property type="entry name" value="Tetracycline Repressor, domain 2"/>
    <property type="match status" value="1"/>
</dbReference>
<dbReference type="EMBL" id="PYAX01000020">
    <property type="protein sequence ID" value="PSL51507.1"/>
    <property type="molecule type" value="Genomic_DNA"/>
</dbReference>
<keyword evidence="3" id="KW-0804">Transcription</keyword>
<evidence type="ECO:0000313" key="7">
    <source>
        <dbReference type="Proteomes" id="UP000241118"/>
    </source>
</evidence>
<evidence type="ECO:0000256" key="4">
    <source>
        <dbReference type="PROSITE-ProRule" id="PRU00335"/>
    </source>
</evidence>
<protein>
    <submittedName>
        <fullName evidence="6">TetR family transcriptional regulator</fullName>
    </submittedName>
</protein>
<evidence type="ECO:0000256" key="1">
    <source>
        <dbReference type="ARBA" id="ARBA00023015"/>
    </source>
</evidence>
<dbReference type="AlphaFoldDB" id="A0A2P8HZ73"/>
<evidence type="ECO:0000259" key="5">
    <source>
        <dbReference type="PROSITE" id="PS50977"/>
    </source>
</evidence>
<dbReference type="PANTHER" id="PTHR30055:SF234">
    <property type="entry name" value="HTH-TYPE TRANSCRIPTIONAL REGULATOR BETI"/>
    <property type="match status" value="1"/>
</dbReference>
<dbReference type="InterPro" id="IPR001647">
    <property type="entry name" value="HTH_TetR"/>
</dbReference>